<dbReference type="AlphaFoldDB" id="A0A1M5J1Z4"/>
<evidence type="ECO:0000313" key="2">
    <source>
        <dbReference type="Proteomes" id="UP000184520"/>
    </source>
</evidence>
<reference evidence="2" key="1">
    <citation type="submission" date="2016-11" db="EMBL/GenBank/DDBJ databases">
        <authorList>
            <person name="Varghese N."/>
            <person name="Submissions S."/>
        </authorList>
    </citation>
    <scope>NUCLEOTIDE SEQUENCE [LARGE SCALE GENOMIC DNA]</scope>
    <source>
        <strain evidence="2">CGMCC 1.8995</strain>
    </source>
</reference>
<name>A0A1M5J1Z4_9ALTE</name>
<dbReference type="STRING" id="634436.SAMN05216361_1908"/>
<dbReference type="OrthoDB" id="6120633at2"/>
<accession>A0A1M5J1Z4</accession>
<evidence type="ECO:0000313" key="1">
    <source>
        <dbReference type="EMBL" id="SHG34586.1"/>
    </source>
</evidence>
<proteinExistence type="predicted"/>
<keyword evidence="2" id="KW-1185">Reference proteome</keyword>
<dbReference type="Proteomes" id="UP000184520">
    <property type="component" value="Unassembled WGS sequence"/>
</dbReference>
<sequence>MQNAIEYVFDTQPQAYRFLNTAKHLQADNLKVKYGQSNFHVRVSYRIKTGEFDTMLAQLDDLASELGGSEI</sequence>
<dbReference type="RefSeq" id="WP_073321537.1">
    <property type="nucleotide sequence ID" value="NZ_FQWD01000003.1"/>
</dbReference>
<organism evidence="1 2">
    <name type="scientific">Marisediminitalea aggregata</name>
    <dbReference type="NCBI Taxonomy" id="634436"/>
    <lineage>
        <taxon>Bacteria</taxon>
        <taxon>Pseudomonadati</taxon>
        <taxon>Pseudomonadota</taxon>
        <taxon>Gammaproteobacteria</taxon>
        <taxon>Alteromonadales</taxon>
        <taxon>Alteromonadaceae</taxon>
        <taxon>Marisediminitalea</taxon>
    </lineage>
</organism>
<dbReference type="EMBL" id="FQWD01000003">
    <property type="protein sequence ID" value="SHG34586.1"/>
    <property type="molecule type" value="Genomic_DNA"/>
</dbReference>
<protein>
    <submittedName>
        <fullName evidence="1">Uncharacterized protein</fullName>
    </submittedName>
</protein>
<gene>
    <name evidence="1" type="ORF">SAMN05216361_1908</name>
</gene>